<sequence length="629" mass="69197">MSTDLSFLSISQYQFNNDEQFLVPYSINGTQYNTQVYTSKNLPVSDSLLAIFTRMLVTNTNATRATDDTNYWTNYPSSITVFADNNENFNQSLSNPNATLLMDSIQLNGDVGITTEKSFFNFSVGGNLPLIKDAVSKWNQSLVAGTSKDIDQQFNQQLSNWIPALNLTSANITGMNGQFTGAVASGNTGGIYNGNFGLININFSLSNIYLNYSLDSSIQFTVSGLSNIYVDQTSHLLFTCNSSIKGPKGAPLAVSLAESIIFTNGGQVNFSGQAGYMVVYKPAKETILSIVVRFAPTVLVSFLMFYWVIKSRRKQMEERRRRIANRMEMTLMNTVTRADAFSSSFPPDSEAAILEMNSHDATPISMSGLDGPTFMCIRQFIGHEFEGIQPSVDIQKMNTESGTQIVGFVTTQECSIQTNACLKPRKFGNDLPQPPPSFDDESVEFNEAYFEARLLEKDSSTKISIGFATCPCPPFRLPGYDYDSVGYHSESGKVYLNDRTKGIQCGPPVNIGDVLGVGYRIIELPKVGDHILNQTVFYFTHNGTRIGDECVADGFYPDKIYPTVGCTGNCKLELIFGDSSKVFAPPTKFSLPQSSLQEVQIAIDANGPTLQTEAAQVPDSQVSEEHEIE</sequence>
<dbReference type="Gene3D" id="2.60.120.920">
    <property type="match status" value="1"/>
</dbReference>
<dbReference type="InterPro" id="IPR003877">
    <property type="entry name" value="SPRY_dom"/>
</dbReference>
<reference evidence="3" key="1">
    <citation type="submission" date="2020-05" db="EMBL/GenBank/DDBJ databases">
        <title>Phylogenomic resolution of chytrid fungi.</title>
        <authorList>
            <person name="Stajich J.E."/>
            <person name="Amses K."/>
            <person name="Simmons R."/>
            <person name="Seto K."/>
            <person name="Myers J."/>
            <person name="Bonds A."/>
            <person name="Quandt C.A."/>
            <person name="Barry K."/>
            <person name="Liu P."/>
            <person name="Grigoriev I."/>
            <person name="Longcore J.E."/>
            <person name="James T.Y."/>
        </authorList>
    </citation>
    <scope>NUCLEOTIDE SEQUENCE</scope>
    <source>
        <strain evidence="3">PLAUS21</strain>
    </source>
</reference>
<name>A0AAD5UFA4_9FUNG</name>
<accession>A0AAD5UFA4</accession>
<dbReference type="InterPro" id="IPR013320">
    <property type="entry name" value="ConA-like_dom_sf"/>
</dbReference>
<feature type="domain" description="SPRY" evidence="2">
    <location>
        <begin position="445"/>
        <end position="580"/>
    </location>
</feature>
<dbReference type="InterPro" id="IPR043136">
    <property type="entry name" value="B30.2/SPRY_sf"/>
</dbReference>
<keyword evidence="1" id="KW-1133">Transmembrane helix</keyword>
<evidence type="ECO:0000259" key="2">
    <source>
        <dbReference type="SMART" id="SM00449"/>
    </source>
</evidence>
<evidence type="ECO:0000313" key="4">
    <source>
        <dbReference type="Proteomes" id="UP001210925"/>
    </source>
</evidence>
<evidence type="ECO:0000256" key="1">
    <source>
        <dbReference type="SAM" id="Phobius"/>
    </source>
</evidence>
<protein>
    <submittedName>
        <fullName evidence="3">Rsp5p-dependent ubiquitination, sorting of cargo proteins at the multivesicular body</fullName>
    </submittedName>
</protein>
<keyword evidence="1" id="KW-0472">Membrane</keyword>
<proteinExistence type="predicted"/>
<dbReference type="EMBL" id="JADGKB010000102">
    <property type="protein sequence ID" value="KAJ3253712.1"/>
    <property type="molecule type" value="Genomic_DNA"/>
</dbReference>
<keyword evidence="1" id="KW-0812">Transmembrane</keyword>
<gene>
    <name evidence="3" type="primary">SSH4_3</name>
    <name evidence="3" type="ORF">HK103_000370</name>
</gene>
<keyword evidence="4" id="KW-1185">Reference proteome</keyword>
<dbReference type="AlphaFoldDB" id="A0AAD5UFA4"/>
<dbReference type="Pfam" id="PF00622">
    <property type="entry name" value="SPRY"/>
    <property type="match status" value="1"/>
</dbReference>
<organism evidence="3 4">
    <name type="scientific">Boothiomyces macroporosus</name>
    <dbReference type="NCBI Taxonomy" id="261099"/>
    <lineage>
        <taxon>Eukaryota</taxon>
        <taxon>Fungi</taxon>
        <taxon>Fungi incertae sedis</taxon>
        <taxon>Chytridiomycota</taxon>
        <taxon>Chytridiomycota incertae sedis</taxon>
        <taxon>Chytridiomycetes</taxon>
        <taxon>Rhizophydiales</taxon>
        <taxon>Terramycetaceae</taxon>
        <taxon>Boothiomyces</taxon>
    </lineage>
</organism>
<feature type="transmembrane region" description="Helical" evidence="1">
    <location>
        <begin position="287"/>
        <end position="309"/>
    </location>
</feature>
<dbReference type="SUPFAM" id="SSF49899">
    <property type="entry name" value="Concanavalin A-like lectins/glucanases"/>
    <property type="match status" value="1"/>
</dbReference>
<dbReference type="SMART" id="SM00449">
    <property type="entry name" value="SPRY"/>
    <property type="match status" value="1"/>
</dbReference>
<comment type="caution">
    <text evidence="3">The sequence shown here is derived from an EMBL/GenBank/DDBJ whole genome shotgun (WGS) entry which is preliminary data.</text>
</comment>
<evidence type="ECO:0000313" key="3">
    <source>
        <dbReference type="EMBL" id="KAJ3253712.1"/>
    </source>
</evidence>
<dbReference type="Proteomes" id="UP001210925">
    <property type="component" value="Unassembled WGS sequence"/>
</dbReference>